<proteinExistence type="predicted"/>
<dbReference type="EMBL" id="JABSTQ010002235">
    <property type="protein sequence ID" value="KAG0444283.1"/>
    <property type="molecule type" value="Genomic_DNA"/>
</dbReference>
<comment type="caution">
    <text evidence="1">The sequence shown here is derived from an EMBL/GenBank/DDBJ whole genome shotgun (WGS) entry which is preliminary data.</text>
</comment>
<name>A0AC60R0Q6_IXOPE</name>
<protein>
    <submittedName>
        <fullName evidence="1">Uncharacterized protein</fullName>
    </submittedName>
</protein>
<dbReference type="Proteomes" id="UP000805193">
    <property type="component" value="Unassembled WGS sequence"/>
</dbReference>
<gene>
    <name evidence="1" type="ORF">HPB47_013964</name>
</gene>
<evidence type="ECO:0000313" key="2">
    <source>
        <dbReference type="Proteomes" id="UP000805193"/>
    </source>
</evidence>
<sequence>MGCGRLLCGTSESESLMRVAFRFLLPLPRSGDTSGTAMVALTDEVDIRDSLAVLPCVADEGSVAFLRAHGRVFFLLRGPPGSGKGTVMDALREYYPDARTYWSDRMFTSLMAPPRNRETVSESHRLCQEKIEAYMKENVPVIINKNTNVTVWEISPYLRLGAKYGYVTILIDINRKFLLKPQVLAITNSKGLNAEYMSKRMSQWEDVLPMAVGWFPSARDAVLLTRRFDQLHQTLSKEAGLTMNPLRSPEGFPFCLARICWFGWEPSDRDYCHRQEVEQAYGMKGTIKVFGYAILEGLVLALVQLSDDQMALCGTSSNDNGDTHSHEDDIAASFARSVSLHSWKETRCTVVLEDIVDGNRTVEDLPKADRLSYLPVPRVRFIILGSTDDPFAYSRSLGGLHNRLAKEFSVSEEGVIQCEQKINVGGVDVYSTETAWLVLDDRSVELDAVFTGFYQPYSTGPLSPYLNSALGEREALSQMHGGSTYCPAPPGKWQRVLKPPLPFRFRGPCLNALRWRRRNQTGW</sequence>
<reference evidence="1 2" key="1">
    <citation type="journal article" date="2020" name="Cell">
        <title>Large-Scale Comparative Analyses of Tick Genomes Elucidate Their Genetic Diversity and Vector Capacities.</title>
        <authorList>
            <consortium name="Tick Genome and Microbiome Consortium (TIGMIC)"/>
            <person name="Jia N."/>
            <person name="Wang J."/>
            <person name="Shi W."/>
            <person name="Du L."/>
            <person name="Sun Y."/>
            <person name="Zhan W."/>
            <person name="Jiang J.F."/>
            <person name="Wang Q."/>
            <person name="Zhang B."/>
            <person name="Ji P."/>
            <person name="Bell-Sakyi L."/>
            <person name="Cui X.M."/>
            <person name="Yuan T.T."/>
            <person name="Jiang B.G."/>
            <person name="Yang W.F."/>
            <person name="Lam T.T."/>
            <person name="Chang Q.C."/>
            <person name="Ding S.J."/>
            <person name="Wang X.J."/>
            <person name="Zhu J.G."/>
            <person name="Ruan X.D."/>
            <person name="Zhao L."/>
            <person name="Wei J.T."/>
            <person name="Ye R.Z."/>
            <person name="Que T.C."/>
            <person name="Du C.H."/>
            <person name="Zhou Y.H."/>
            <person name="Cheng J.X."/>
            <person name="Dai P.F."/>
            <person name="Guo W.B."/>
            <person name="Han X.H."/>
            <person name="Huang E.J."/>
            <person name="Li L.F."/>
            <person name="Wei W."/>
            <person name="Gao Y.C."/>
            <person name="Liu J.Z."/>
            <person name="Shao H.Z."/>
            <person name="Wang X."/>
            <person name="Wang C.C."/>
            <person name="Yang T.C."/>
            <person name="Huo Q.B."/>
            <person name="Li W."/>
            <person name="Chen H.Y."/>
            <person name="Chen S.E."/>
            <person name="Zhou L.G."/>
            <person name="Ni X.B."/>
            <person name="Tian J.H."/>
            <person name="Sheng Y."/>
            <person name="Liu T."/>
            <person name="Pan Y.S."/>
            <person name="Xia L.Y."/>
            <person name="Li J."/>
            <person name="Zhao F."/>
            <person name="Cao W.C."/>
        </authorList>
    </citation>
    <scope>NUCLEOTIDE SEQUENCE [LARGE SCALE GENOMIC DNA]</scope>
    <source>
        <strain evidence="1">Iper-2018</strain>
    </source>
</reference>
<accession>A0AC60R0Q6</accession>
<evidence type="ECO:0000313" key="1">
    <source>
        <dbReference type="EMBL" id="KAG0444283.1"/>
    </source>
</evidence>
<keyword evidence="2" id="KW-1185">Reference proteome</keyword>
<organism evidence="1 2">
    <name type="scientific">Ixodes persulcatus</name>
    <name type="common">Taiga tick</name>
    <dbReference type="NCBI Taxonomy" id="34615"/>
    <lineage>
        <taxon>Eukaryota</taxon>
        <taxon>Metazoa</taxon>
        <taxon>Ecdysozoa</taxon>
        <taxon>Arthropoda</taxon>
        <taxon>Chelicerata</taxon>
        <taxon>Arachnida</taxon>
        <taxon>Acari</taxon>
        <taxon>Parasitiformes</taxon>
        <taxon>Ixodida</taxon>
        <taxon>Ixodoidea</taxon>
        <taxon>Ixodidae</taxon>
        <taxon>Ixodinae</taxon>
        <taxon>Ixodes</taxon>
    </lineage>
</organism>